<dbReference type="CDD" id="cd05402">
    <property type="entry name" value="NT_PAP_TUTase"/>
    <property type="match status" value="1"/>
</dbReference>
<dbReference type="InterPro" id="IPR043519">
    <property type="entry name" value="NT_sf"/>
</dbReference>
<dbReference type="FunFam" id="1.10.1410.10:FF:000003">
    <property type="entry name" value="non-canonical poly(A) RNA polymerase PAPD7"/>
    <property type="match status" value="1"/>
</dbReference>
<evidence type="ECO:0000256" key="2">
    <source>
        <dbReference type="ARBA" id="ARBA00008593"/>
    </source>
</evidence>
<keyword evidence="11" id="KW-1185">Reference proteome</keyword>
<dbReference type="Gene3D" id="1.10.1410.10">
    <property type="match status" value="1"/>
</dbReference>
<evidence type="ECO:0000313" key="11">
    <source>
        <dbReference type="Proteomes" id="UP000807306"/>
    </source>
</evidence>
<dbReference type="GO" id="GO:0010629">
    <property type="term" value="P:negative regulation of gene expression"/>
    <property type="evidence" value="ECO:0007669"/>
    <property type="project" value="UniProtKB-ARBA"/>
</dbReference>
<dbReference type="GO" id="GO:1990817">
    <property type="term" value="F:poly(A) RNA polymerase activity"/>
    <property type="evidence" value="ECO:0007669"/>
    <property type="project" value="UniProtKB-EC"/>
</dbReference>
<keyword evidence="4" id="KW-0808">Transferase</keyword>
<dbReference type="PANTHER" id="PTHR23092:SF15">
    <property type="entry name" value="INACTIVE NON-CANONICAL POLY(A) RNA POLYMERASE PROTEIN TRF4-2-RELATED"/>
    <property type="match status" value="1"/>
</dbReference>
<sequence>MATSTHKAQRPSNDRHGDSGNRRSRRREKSKDSKKYLRESAQDSVRTGQEDIVDGGEPGEISIFGAASKPSNRLHSTSQRESSPKEFDLKGKGKAVEAYINSVQQTNGTFADGEDYIAFNLSDSSDYERRLSEHKDRTKDQGGRRAGSDDEERTRKRRHDDRDDRHSSRAHERPFDRDRDERTRDNEVRYTSKYVERKCPWVRDVDLEQCQNVAELMHREVEAFVDWISPSPVEDEIRGLIVENISRIVKKSFPDAQVHPFGSYQTKLYLPEGDIDLVIISDSMAYSDKTTVLHVLANSLKRGGITSQVTIIAKARVPILKFTSKHGRFKVDMSINQQNGLVSGNIITGFLRDMIPSGGVDTESKALRSLVMITKAFLSQRGMNEVYTGGLGSYSVVCLAVSFLQMHPKIRRGEIDPEKNLGVLVMEFFELYGLRFNYDEVGISLREGGTYFGKKQRGWHADYKRNMLAIEDPADPSNDISSGSYHFHKVRTAFAGAHGILTSTAYLRAGMLSSRQQGRTVRLRDDYNPEDLSMLSTVMGITQETINHRKLVQELYEDRTLHDILGVQSRATPAPVTIVKDVEGSRAMRTHKKRSSPQNKPPSASGKESSRQSATKVYGDSEGSDGEIIVSHINGHQYEQDDEDGRYAIGRPPPKKRRRTGKQSDAHTVIFVGDEDDEHEEGEFVGFSDSEKGEDEAKSSSQVANGQGKTGERRSYWLSKGKGVGGVEDDSR</sequence>
<dbReference type="Pfam" id="PF22600">
    <property type="entry name" value="MTPAP-like_central"/>
    <property type="match status" value="1"/>
</dbReference>
<evidence type="ECO:0000256" key="5">
    <source>
        <dbReference type="ARBA" id="ARBA00022723"/>
    </source>
</evidence>
<feature type="domain" description="PAP-associated" evidence="8">
    <location>
        <begin position="420"/>
        <end position="478"/>
    </location>
</feature>
<dbReference type="SUPFAM" id="SSF81301">
    <property type="entry name" value="Nucleotidyltransferase"/>
    <property type="match status" value="1"/>
</dbReference>
<feature type="compositionally biased region" description="Basic and acidic residues" evidence="7">
    <location>
        <begin position="12"/>
        <end position="21"/>
    </location>
</feature>
<dbReference type="GO" id="GO:0071035">
    <property type="term" value="P:nuclear polyadenylation-dependent rRNA catabolic process"/>
    <property type="evidence" value="ECO:0007669"/>
    <property type="project" value="UniProtKB-ARBA"/>
</dbReference>
<comment type="cofactor">
    <cofactor evidence="1">
        <name>Mn(2+)</name>
        <dbReference type="ChEBI" id="CHEBI:29035"/>
    </cofactor>
</comment>
<dbReference type="GO" id="GO:0005730">
    <property type="term" value="C:nucleolus"/>
    <property type="evidence" value="ECO:0007669"/>
    <property type="project" value="TreeGrafter"/>
</dbReference>
<evidence type="ECO:0000256" key="4">
    <source>
        <dbReference type="ARBA" id="ARBA00022679"/>
    </source>
</evidence>
<feature type="region of interest" description="Disordered" evidence="7">
    <location>
        <begin position="129"/>
        <end position="183"/>
    </location>
</feature>
<dbReference type="FunFam" id="3.30.460.10:FF:000006">
    <property type="entry name" value="non-canonical poly(A) RNA polymerase PAPD5"/>
    <property type="match status" value="1"/>
</dbReference>
<dbReference type="EMBL" id="MU157830">
    <property type="protein sequence ID" value="KAF9532773.1"/>
    <property type="molecule type" value="Genomic_DNA"/>
</dbReference>
<keyword evidence="5" id="KW-0479">Metal-binding</keyword>
<dbReference type="Gene3D" id="3.30.460.10">
    <property type="entry name" value="Beta Polymerase, domain 2"/>
    <property type="match status" value="1"/>
</dbReference>
<dbReference type="GO" id="GO:0003729">
    <property type="term" value="F:mRNA binding"/>
    <property type="evidence" value="ECO:0007669"/>
    <property type="project" value="TreeGrafter"/>
</dbReference>
<dbReference type="OrthoDB" id="273917at2759"/>
<gene>
    <name evidence="10" type="ORF">CPB83DRAFT_758580</name>
</gene>
<evidence type="ECO:0000259" key="9">
    <source>
        <dbReference type="Pfam" id="PF22600"/>
    </source>
</evidence>
<feature type="compositionally biased region" description="Basic and acidic residues" evidence="7">
    <location>
        <begin position="29"/>
        <end position="41"/>
    </location>
</feature>
<evidence type="ECO:0000256" key="1">
    <source>
        <dbReference type="ARBA" id="ARBA00001936"/>
    </source>
</evidence>
<feature type="domain" description="Poly(A) RNA polymerase mitochondrial-like central palm" evidence="9">
    <location>
        <begin position="218"/>
        <end position="348"/>
    </location>
</feature>
<dbReference type="GO" id="GO:0031123">
    <property type="term" value="P:RNA 3'-end processing"/>
    <property type="evidence" value="ECO:0007669"/>
    <property type="project" value="UniProtKB-ARBA"/>
</dbReference>
<protein>
    <recommendedName>
        <fullName evidence="3">polynucleotide adenylyltransferase</fullName>
        <ecNumber evidence="3">2.7.7.19</ecNumber>
    </recommendedName>
</protein>
<dbReference type="PANTHER" id="PTHR23092">
    <property type="entry name" value="POLY(A) RNA POLYMERASE"/>
    <property type="match status" value="1"/>
</dbReference>
<evidence type="ECO:0000256" key="6">
    <source>
        <dbReference type="ARBA" id="ARBA00022842"/>
    </source>
</evidence>
<dbReference type="InterPro" id="IPR054708">
    <property type="entry name" value="MTPAP-like_central"/>
</dbReference>
<dbReference type="GO" id="GO:0043634">
    <property type="term" value="P:polyadenylation-dependent ncRNA catabolic process"/>
    <property type="evidence" value="ECO:0007669"/>
    <property type="project" value="TreeGrafter"/>
</dbReference>
<dbReference type="InterPro" id="IPR045862">
    <property type="entry name" value="Trf4-like"/>
</dbReference>
<evidence type="ECO:0000313" key="10">
    <source>
        <dbReference type="EMBL" id="KAF9532773.1"/>
    </source>
</evidence>
<evidence type="ECO:0000256" key="3">
    <source>
        <dbReference type="ARBA" id="ARBA00012388"/>
    </source>
</evidence>
<dbReference type="AlphaFoldDB" id="A0A9P6JUA8"/>
<keyword evidence="6" id="KW-0460">Magnesium</keyword>
<organism evidence="10 11">
    <name type="scientific">Crepidotus variabilis</name>
    <dbReference type="NCBI Taxonomy" id="179855"/>
    <lineage>
        <taxon>Eukaryota</taxon>
        <taxon>Fungi</taxon>
        <taxon>Dikarya</taxon>
        <taxon>Basidiomycota</taxon>
        <taxon>Agaricomycotina</taxon>
        <taxon>Agaricomycetes</taxon>
        <taxon>Agaricomycetidae</taxon>
        <taxon>Agaricales</taxon>
        <taxon>Agaricineae</taxon>
        <taxon>Crepidotaceae</taxon>
        <taxon>Crepidotus</taxon>
    </lineage>
</organism>
<dbReference type="GO" id="GO:0046872">
    <property type="term" value="F:metal ion binding"/>
    <property type="evidence" value="ECO:0007669"/>
    <property type="project" value="UniProtKB-KW"/>
</dbReference>
<feature type="region of interest" description="Disordered" evidence="7">
    <location>
        <begin position="576"/>
        <end position="732"/>
    </location>
</feature>
<reference evidence="10" key="1">
    <citation type="submission" date="2020-11" db="EMBL/GenBank/DDBJ databases">
        <authorList>
            <consortium name="DOE Joint Genome Institute"/>
            <person name="Ahrendt S."/>
            <person name="Riley R."/>
            <person name="Andreopoulos W."/>
            <person name="Labutti K."/>
            <person name="Pangilinan J."/>
            <person name="Ruiz-Duenas F.J."/>
            <person name="Barrasa J.M."/>
            <person name="Sanchez-Garcia M."/>
            <person name="Camarero S."/>
            <person name="Miyauchi S."/>
            <person name="Serrano A."/>
            <person name="Linde D."/>
            <person name="Babiker R."/>
            <person name="Drula E."/>
            <person name="Ayuso-Fernandez I."/>
            <person name="Pacheco R."/>
            <person name="Padilla G."/>
            <person name="Ferreira P."/>
            <person name="Barriuso J."/>
            <person name="Kellner H."/>
            <person name="Castanera R."/>
            <person name="Alfaro M."/>
            <person name="Ramirez L."/>
            <person name="Pisabarro A.G."/>
            <person name="Kuo A."/>
            <person name="Tritt A."/>
            <person name="Lipzen A."/>
            <person name="He G."/>
            <person name="Yan M."/>
            <person name="Ng V."/>
            <person name="Cullen D."/>
            <person name="Martin F."/>
            <person name="Rosso M.-N."/>
            <person name="Henrissat B."/>
            <person name="Hibbett D."/>
            <person name="Martinez A.T."/>
            <person name="Grigoriev I.V."/>
        </authorList>
    </citation>
    <scope>NUCLEOTIDE SEQUENCE</scope>
    <source>
        <strain evidence="10">CBS 506.95</strain>
    </source>
</reference>
<feature type="compositionally biased region" description="Polar residues" evidence="7">
    <location>
        <begin position="69"/>
        <end position="81"/>
    </location>
</feature>
<dbReference type="EC" id="2.7.7.19" evidence="3"/>
<dbReference type="InterPro" id="IPR002058">
    <property type="entry name" value="PAP_assoc"/>
</dbReference>
<name>A0A9P6JUA8_9AGAR</name>
<dbReference type="Proteomes" id="UP000807306">
    <property type="component" value="Unassembled WGS sequence"/>
</dbReference>
<dbReference type="GO" id="GO:0031499">
    <property type="term" value="C:TRAMP complex"/>
    <property type="evidence" value="ECO:0007669"/>
    <property type="project" value="TreeGrafter"/>
</dbReference>
<evidence type="ECO:0000256" key="7">
    <source>
        <dbReference type="SAM" id="MobiDB-lite"/>
    </source>
</evidence>
<feature type="compositionally biased region" description="Basic and acidic residues" evidence="7">
    <location>
        <begin position="689"/>
        <end position="698"/>
    </location>
</feature>
<evidence type="ECO:0000259" key="8">
    <source>
        <dbReference type="Pfam" id="PF03828"/>
    </source>
</evidence>
<dbReference type="SUPFAM" id="SSF81631">
    <property type="entry name" value="PAP/OAS1 substrate-binding domain"/>
    <property type="match status" value="1"/>
</dbReference>
<feature type="compositionally biased region" description="Basic and acidic residues" evidence="7">
    <location>
        <begin position="82"/>
        <end position="91"/>
    </location>
</feature>
<accession>A0A9P6JUA8</accession>
<dbReference type="Pfam" id="PF03828">
    <property type="entry name" value="PAP_assoc"/>
    <property type="match status" value="1"/>
</dbReference>
<feature type="compositionally biased region" description="Acidic residues" evidence="7">
    <location>
        <begin position="673"/>
        <end position="683"/>
    </location>
</feature>
<comment type="similarity">
    <text evidence="2">Belongs to the DNA polymerase type-B-like family.</text>
</comment>
<proteinExistence type="inferred from homology"/>
<comment type="caution">
    <text evidence="10">The sequence shown here is derived from an EMBL/GenBank/DDBJ whole genome shotgun (WGS) entry which is preliminary data.</text>
</comment>
<feature type="region of interest" description="Disordered" evidence="7">
    <location>
        <begin position="1"/>
        <end position="91"/>
    </location>
</feature>